<dbReference type="PANTHER" id="PTHR28309">
    <property type="entry name" value="REQUIRED FOR EXCISION 1-B DOMAIN-CONTAINING PROTEIN"/>
    <property type="match status" value="1"/>
</dbReference>
<dbReference type="AlphaFoldDB" id="A0AA38CE45"/>
<sequence>MEKLSEKLEKTLSCTAMAAEPMEIGDEASKPVGTVDLLRRFLSVQENRAEIYARLKRGFTEYLSTGSHRAYQQLCSEITTEFNDCSKQVIEMESILGSSDYCREDLVNLLKTVQAHEKQKLHMTATIQVLKKAGRPSERLVTHERCQFKDRPFQHQCIHVNELTEATGLEDAEADAEYDAALNEAIRAVQETVTRINEHVEEIRYEIEELESRE</sequence>
<gene>
    <name evidence="1" type="ORF">KI387_039542</name>
</gene>
<dbReference type="EMBL" id="JAHRHJ020000011">
    <property type="protein sequence ID" value="KAH9295954.1"/>
    <property type="molecule type" value="Genomic_DNA"/>
</dbReference>
<dbReference type="InterPro" id="IPR039491">
    <property type="entry name" value="REX1-B"/>
</dbReference>
<proteinExistence type="predicted"/>
<dbReference type="OMA" id="LCNEITV"/>
<evidence type="ECO:0000313" key="1">
    <source>
        <dbReference type="EMBL" id="KAH9295954.1"/>
    </source>
</evidence>
<keyword evidence="2" id="KW-1185">Reference proteome</keyword>
<name>A0AA38CE45_TAXCH</name>
<dbReference type="Pfam" id="PF14966">
    <property type="entry name" value="DNA_repr_REX1B"/>
    <property type="match status" value="1"/>
</dbReference>
<dbReference type="PANTHER" id="PTHR28309:SF1">
    <property type="entry name" value="REQUIRED FOR EXCISION 1-B DOMAIN-CONTAINING PROTEIN"/>
    <property type="match status" value="1"/>
</dbReference>
<reference evidence="1 2" key="1">
    <citation type="journal article" date="2021" name="Nat. Plants">
        <title>The Taxus genome provides insights into paclitaxel biosynthesis.</title>
        <authorList>
            <person name="Xiong X."/>
            <person name="Gou J."/>
            <person name="Liao Q."/>
            <person name="Li Y."/>
            <person name="Zhou Q."/>
            <person name="Bi G."/>
            <person name="Li C."/>
            <person name="Du R."/>
            <person name="Wang X."/>
            <person name="Sun T."/>
            <person name="Guo L."/>
            <person name="Liang H."/>
            <person name="Lu P."/>
            <person name="Wu Y."/>
            <person name="Zhang Z."/>
            <person name="Ro D.K."/>
            <person name="Shang Y."/>
            <person name="Huang S."/>
            <person name="Yan J."/>
        </authorList>
    </citation>
    <scope>NUCLEOTIDE SEQUENCE [LARGE SCALE GENOMIC DNA]</scope>
    <source>
        <tissue evidence="1">Leaf</tissue>
    </source>
</reference>
<organism evidence="1 2">
    <name type="scientific">Taxus chinensis</name>
    <name type="common">Chinese yew</name>
    <name type="synonym">Taxus wallichiana var. chinensis</name>
    <dbReference type="NCBI Taxonomy" id="29808"/>
    <lineage>
        <taxon>Eukaryota</taxon>
        <taxon>Viridiplantae</taxon>
        <taxon>Streptophyta</taxon>
        <taxon>Embryophyta</taxon>
        <taxon>Tracheophyta</taxon>
        <taxon>Spermatophyta</taxon>
        <taxon>Pinopsida</taxon>
        <taxon>Pinidae</taxon>
        <taxon>Conifers II</taxon>
        <taxon>Cupressales</taxon>
        <taxon>Taxaceae</taxon>
        <taxon>Taxus</taxon>
    </lineage>
</organism>
<dbReference type="Proteomes" id="UP000824469">
    <property type="component" value="Unassembled WGS sequence"/>
</dbReference>
<comment type="caution">
    <text evidence="1">The sequence shown here is derived from an EMBL/GenBank/DDBJ whole genome shotgun (WGS) entry which is preliminary data.</text>
</comment>
<accession>A0AA38CE45</accession>
<evidence type="ECO:0000313" key="2">
    <source>
        <dbReference type="Proteomes" id="UP000824469"/>
    </source>
</evidence>
<evidence type="ECO:0008006" key="3">
    <source>
        <dbReference type="Google" id="ProtNLM"/>
    </source>
</evidence>
<protein>
    <recommendedName>
        <fullName evidence="3">DNA repair REX1-B protein</fullName>
    </recommendedName>
</protein>